<organism evidence="3 4">
    <name type="scientific">Exobacillus caeni</name>
    <dbReference type="NCBI Taxonomy" id="2574798"/>
    <lineage>
        <taxon>Bacteria</taxon>
        <taxon>Bacillati</taxon>
        <taxon>Bacillota</taxon>
        <taxon>Bacilli</taxon>
        <taxon>Bacillales</taxon>
        <taxon>Guptibacillaceae</taxon>
        <taxon>Exobacillus</taxon>
    </lineage>
</organism>
<keyword evidence="2" id="KW-0812">Transmembrane</keyword>
<dbReference type="Proteomes" id="UP000308230">
    <property type="component" value="Unassembled WGS sequence"/>
</dbReference>
<protein>
    <submittedName>
        <fullName evidence="3">Uncharacterized protein</fullName>
    </submittedName>
</protein>
<keyword evidence="2" id="KW-1133">Transmembrane helix</keyword>
<name>A0A5R9EVR1_9BACL</name>
<evidence type="ECO:0000313" key="3">
    <source>
        <dbReference type="EMBL" id="TLS35312.1"/>
    </source>
</evidence>
<dbReference type="EMBL" id="SWLG01000024">
    <property type="protein sequence ID" value="TLS35312.1"/>
    <property type="molecule type" value="Genomic_DNA"/>
</dbReference>
<evidence type="ECO:0000256" key="1">
    <source>
        <dbReference type="SAM" id="MobiDB-lite"/>
    </source>
</evidence>
<feature type="region of interest" description="Disordered" evidence="1">
    <location>
        <begin position="79"/>
        <end position="128"/>
    </location>
</feature>
<keyword evidence="2" id="KW-0472">Membrane</keyword>
<dbReference type="OrthoDB" id="2874822at2"/>
<reference evidence="3 4" key="1">
    <citation type="submission" date="2019-04" db="EMBL/GenBank/DDBJ databases">
        <title>Bacillus caeni sp. nov., a bacterium isolated from mangrove sediment.</title>
        <authorList>
            <person name="Huang H."/>
            <person name="Mo K."/>
            <person name="Hu Y."/>
        </authorList>
    </citation>
    <scope>NUCLEOTIDE SEQUENCE [LARGE SCALE GENOMIC DNA]</scope>
    <source>
        <strain evidence="3 4">HB172195</strain>
    </source>
</reference>
<feature type="transmembrane region" description="Helical" evidence="2">
    <location>
        <begin position="52"/>
        <end position="70"/>
    </location>
</feature>
<gene>
    <name evidence="3" type="ORF">FCL54_21240</name>
</gene>
<evidence type="ECO:0000256" key="2">
    <source>
        <dbReference type="SAM" id="Phobius"/>
    </source>
</evidence>
<accession>A0A5R9EVR1</accession>
<evidence type="ECO:0000313" key="4">
    <source>
        <dbReference type="Proteomes" id="UP000308230"/>
    </source>
</evidence>
<dbReference type="RefSeq" id="WP_138129200.1">
    <property type="nucleotide sequence ID" value="NZ_SWLG01000024.1"/>
</dbReference>
<feature type="compositionally biased region" description="Basic and acidic residues" evidence="1">
    <location>
        <begin position="91"/>
        <end position="110"/>
    </location>
</feature>
<proteinExistence type="predicted"/>
<sequence>MSNKDELKLKGHLDRETYSQINFSQKEKERVLVNVTSAKKRRKSKMPLVKKLALNAAAAIVLVGMGTFVYQEVQKNQEAVVDQPENSDEEALARDEAEDGPKPDIDKDVPDTTADGSSGPTDDKAWEDRTITEKFSTPNDPKNANEFIAQNNEIYQQPLPEQYADDPMHYYGIGASSLYYWLETTYKVEGTAIEKDFRNLKNLAAIVVLEEKERYAHLGLVNENPYDYKDQWKEPSDRMEQAHEYLKDLLNEINVAINEDGKGETKGYSYMLDGEKVKELQEFIGTDEEIKAMEIIED</sequence>
<comment type="caution">
    <text evidence="3">The sequence shown here is derived from an EMBL/GenBank/DDBJ whole genome shotgun (WGS) entry which is preliminary data.</text>
</comment>
<dbReference type="AlphaFoldDB" id="A0A5R9EVR1"/>
<keyword evidence="4" id="KW-1185">Reference proteome</keyword>